<evidence type="ECO:0000313" key="3">
    <source>
        <dbReference type="EMBL" id="PZW41557.1"/>
    </source>
</evidence>
<dbReference type="Pfam" id="PF17561">
    <property type="entry name" value="TssO"/>
    <property type="match status" value="1"/>
</dbReference>
<keyword evidence="4" id="KW-1185">Reference proteome</keyword>
<dbReference type="AlphaFoldDB" id="A0A2W7IQ57"/>
<keyword evidence="2" id="KW-0472">Membrane</keyword>
<gene>
    <name evidence="3" type="ORF">LX95_01238</name>
</gene>
<evidence type="ECO:0000256" key="1">
    <source>
        <dbReference type="SAM" id="Coils"/>
    </source>
</evidence>
<dbReference type="Proteomes" id="UP000249542">
    <property type="component" value="Unassembled WGS sequence"/>
</dbReference>
<accession>A0A2W7IQ57</accession>
<proteinExistence type="predicted"/>
<organism evidence="3 4">
    <name type="scientific">Mesonia algae</name>
    <dbReference type="NCBI Taxonomy" id="213248"/>
    <lineage>
        <taxon>Bacteria</taxon>
        <taxon>Pseudomonadati</taxon>
        <taxon>Bacteroidota</taxon>
        <taxon>Flavobacteriia</taxon>
        <taxon>Flavobacteriales</taxon>
        <taxon>Flavobacteriaceae</taxon>
        <taxon>Mesonia</taxon>
    </lineage>
</organism>
<sequence>MKAKNRKARRNSFLKFFLLFILTTSIVVVALFFDFNVMPIKENKVLRQQAVEIEKEMQLQEDFSKDIQLLKGMVDSLDIPGQNRAFLNSMLSSQIVKLQEKVPVKDSTYRYDMYNNIIWSFAEIQKLKEELNSYSDVEERITEYREELAKCRDELKEEKRTVDALRRNN</sequence>
<feature type="transmembrane region" description="Helical" evidence="2">
    <location>
        <begin position="12"/>
        <end position="33"/>
    </location>
</feature>
<reference evidence="3 4" key="1">
    <citation type="submission" date="2018-06" db="EMBL/GenBank/DDBJ databases">
        <title>Genomic Encyclopedia of Archaeal and Bacterial Type Strains, Phase II (KMG-II): from individual species to whole genera.</title>
        <authorList>
            <person name="Goeker M."/>
        </authorList>
    </citation>
    <scope>NUCLEOTIDE SEQUENCE [LARGE SCALE GENOMIC DNA]</scope>
    <source>
        <strain evidence="3 4">DSM 15361</strain>
    </source>
</reference>
<protein>
    <submittedName>
        <fullName evidence="3">Uncharacterized protein</fullName>
    </submittedName>
</protein>
<name>A0A2W7IQ57_9FLAO</name>
<comment type="caution">
    <text evidence="3">The sequence shown here is derived from an EMBL/GenBank/DDBJ whole genome shotgun (WGS) entry which is preliminary data.</text>
</comment>
<keyword evidence="2" id="KW-1133">Transmembrane helix</keyword>
<dbReference type="RefSeq" id="WP_111540562.1">
    <property type="nucleotide sequence ID" value="NZ_QKYV01000003.1"/>
</dbReference>
<dbReference type="InterPro" id="IPR039449">
    <property type="entry name" value="TssO"/>
</dbReference>
<feature type="coiled-coil region" evidence="1">
    <location>
        <begin position="127"/>
        <end position="168"/>
    </location>
</feature>
<dbReference type="EMBL" id="QKYV01000003">
    <property type="protein sequence ID" value="PZW41557.1"/>
    <property type="molecule type" value="Genomic_DNA"/>
</dbReference>
<keyword evidence="1" id="KW-0175">Coiled coil</keyword>
<keyword evidence="2" id="KW-0812">Transmembrane</keyword>
<evidence type="ECO:0000256" key="2">
    <source>
        <dbReference type="SAM" id="Phobius"/>
    </source>
</evidence>
<evidence type="ECO:0000313" key="4">
    <source>
        <dbReference type="Proteomes" id="UP000249542"/>
    </source>
</evidence>